<feature type="domain" description="Release factor glutamine methyltransferase N-terminal" evidence="7">
    <location>
        <begin position="6"/>
        <end position="70"/>
    </location>
</feature>
<feature type="binding site" evidence="5">
    <location>
        <begin position="115"/>
        <end position="119"/>
    </location>
    <ligand>
        <name>S-adenosyl-L-methionine</name>
        <dbReference type="ChEBI" id="CHEBI:59789"/>
    </ligand>
</feature>
<dbReference type="InterPro" id="IPR004556">
    <property type="entry name" value="HemK-like"/>
</dbReference>
<evidence type="ECO:0000313" key="8">
    <source>
        <dbReference type="EMBL" id="RZT95023.1"/>
    </source>
</evidence>
<dbReference type="EC" id="2.1.1.297" evidence="5"/>
<evidence type="ECO:0000256" key="1">
    <source>
        <dbReference type="ARBA" id="ARBA00022603"/>
    </source>
</evidence>
<dbReference type="PANTHER" id="PTHR18895:SF74">
    <property type="entry name" value="MTRF1L RELEASE FACTOR GLUTAMINE METHYLTRANSFERASE"/>
    <property type="match status" value="1"/>
</dbReference>
<dbReference type="InterPro" id="IPR002052">
    <property type="entry name" value="DNA_methylase_N6_adenine_CS"/>
</dbReference>
<name>A0A4Q7VG75_9BURK</name>
<keyword evidence="9" id="KW-1185">Reference proteome</keyword>
<evidence type="ECO:0000256" key="3">
    <source>
        <dbReference type="ARBA" id="ARBA00022691"/>
    </source>
</evidence>
<feature type="binding site" evidence="5">
    <location>
        <position position="180"/>
    </location>
    <ligand>
        <name>S-adenosyl-L-methionine</name>
        <dbReference type="ChEBI" id="CHEBI:59789"/>
    </ligand>
</feature>
<proteinExistence type="inferred from homology"/>
<dbReference type="InterPro" id="IPR007848">
    <property type="entry name" value="Small_mtfrase_dom"/>
</dbReference>
<dbReference type="Pfam" id="PF17827">
    <property type="entry name" value="PrmC_N"/>
    <property type="match status" value="1"/>
</dbReference>
<evidence type="ECO:0000256" key="2">
    <source>
        <dbReference type="ARBA" id="ARBA00022679"/>
    </source>
</evidence>
<protein>
    <recommendedName>
        <fullName evidence="5">Release factor glutamine methyltransferase</fullName>
        <shortName evidence="5">RF MTase</shortName>
        <ecNumber evidence="5">2.1.1.297</ecNumber>
    </recommendedName>
    <alternativeName>
        <fullName evidence="5">N5-glutamine methyltransferase PrmC</fullName>
    </alternativeName>
    <alternativeName>
        <fullName evidence="5">Protein-(glutamine-N5) MTase PrmC</fullName>
    </alternativeName>
    <alternativeName>
        <fullName evidence="5">Protein-glutamine N-methyltransferase PrmC</fullName>
    </alternativeName>
</protein>
<dbReference type="Pfam" id="PF05175">
    <property type="entry name" value="MTS"/>
    <property type="match status" value="1"/>
</dbReference>
<dbReference type="Proteomes" id="UP000293671">
    <property type="component" value="Unassembled WGS sequence"/>
</dbReference>
<dbReference type="PANTHER" id="PTHR18895">
    <property type="entry name" value="HEMK METHYLTRANSFERASE"/>
    <property type="match status" value="1"/>
</dbReference>
<gene>
    <name evidence="5" type="primary">prmC</name>
    <name evidence="8" type="ORF">EV670_2770</name>
</gene>
<dbReference type="GO" id="GO:0032259">
    <property type="term" value="P:methylation"/>
    <property type="evidence" value="ECO:0007669"/>
    <property type="project" value="UniProtKB-KW"/>
</dbReference>
<reference evidence="8 9" key="1">
    <citation type="submission" date="2019-02" db="EMBL/GenBank/DDBJ databases">
        <title>Genomic Encyclopedia of Type Strains, Phase IV (KMG-IV): sequencing the most valuable type-strain genomes for metagenomic binning, comparative biology and taxonomic classification.</title>
        <authorList>
            <person name="Goeker M."/>
        </authorList>
    </citation>
    <scope>NUCLEOTIDE SEQUENCE [LARGE SCALE GENOMIC DNA]</scope>
    <source>
        <strain evidence="8 9">DSM 19570</strain>
    </source>
</reference>
<evidence type="ECO:0000256" key="5">
    <source>
        <dbReference type="HAMAP-Rule" id="MF_02126"/>
    </source>
</evidence>
<feature type="binding site" evidence="5">
    <location>
        <position position="165"/>
    </location>
    <ligand>
        <name>S-adenosyl-L-methionine</name>
        <dbReference type="ChEBI" id="CHEBI:59789"/>
    </ligand>
</feature>
<dbReference type="Gene3D" id="3.40.50.150">
    <property type="entry name" value="Vaccinia Virus protein VP39"/>
    <property type="match status" value="1"/>
</dbReference>
<evidence type="ECO:0000313" key="9">
    <source>
        <dbReference type="Proteomes" id="UP000293671"/>
    </source>
</evidence>
<evidence type="ECO:0000259" key="7">
    <source>
        <dbReference type="Pfam" id="PF17827"/>
    </source>
</evidence>
<feature type="binding site" evidence="5">
    <location>
        <begin position="180"/>
        <end position="183"/>
    </location>
    <ligand>
        <name>substrate</name>
    </ligand>
</feature>
<dbReference type="GO" id="GO:0102559">
    <property type="term" value="F:peptide chain release factor N(5)-glutamine methyltransferase activity"/>
    <property type="evidence" value="ECO:0007669"/>
    <property type="project" value="UniProtKB-EC"/>
</dbReference>
<dbReference type="HAMAP" id="MF_02126">
    <property type="entry name" value="RF_methyltr_PrmC"/>
    <property type="match status" value="1"/>
</dbReference>
<keyword evidence="3 5" id="KW-0949">S-adenosyl-L-methionine</keyword>
<comment type="catalytic activity">
    <reaction evidence="4 5">
        <text>L-glutaminyl-[peptide chain release factor] + S-adenosyl-L-methionine = N(5)-methyl-L-glutaminyl-[peptide chain release factor] + S-adenosyl-L-homocysteine + H(+)</text>
        <dbReference type="Rhea" id="RHEA:42896"/>
        <dbReference type="Rhea" id="RHEA-COMP:10271"/>
        <dbReference type="Rhea" id="RHEA-COMP:10272"/>
        <dbReference type="ChEBI" id="CHEBI:15378"/>
        <dbReference type="ChEBI" id="CHEBI:30011"/>
        <dbReference type="ChEBI" id="CHEBI:57856"/>
        <dbReference type="ChEBI" id="CHEBI:59789"/>
        <dbReference type="ChEBI" id="CHEBI:61891"/>
        <dbReference type="EC" id="2.1.1.297"/>
    </reaction>
</comment>
<sequence>MATVASLLQAARAQGVERLDATALLEHVTGRPRTWLIAHDDAPLGTEDQARIETLLARRAGGEPLAYLLGEREFHGLSLAVGPDVLIPRPDTETLVDWALELLPADGTTAVADLGTGSGAIALAIKRARPLASVCAVDASPAALAVARANGERLGLAVEWLQGNWWEPLAGRRFGLVLSNPPYIEEGDEHLHALRFEPLQALTSGPDGLDSIRAIVVEAPARLEAKAWLLLEHGHLQAAAVCALLRAAGFEAVGSRADLAGNPRVSGGRWPGG</sequence>
<dbReference type="NCBIfam" id="TIGR03534">
    <property type="entry name" value="RF_mod_PrmC"/>
    <property type="match status" value="1"/>
</dbReference>
<dbReference type="AlphaFoldDB" id="A0A4Q7VG75"/>
<dbReference type="RefSeq" id="WP_130433096.1">
    <property type="nucleotide sequence ID" value="NZ_SHKP01000007.1"/>
</dbReference>
<comment type="similarity">
    <text evidence="5">Belongs to the protein N5-glutamine methyltransferase family. PrmC subfamily.</text>
</comment>
<feature type="binding site" evidence="5">
    <location>
        <position position="138"/>
    </location>
    <ligand>
        <name>S-adenosyl-L-methionine</name>
        <dbReference type="ChEBI" id="CHEBI:59789"/>
    </ligand>
</feature>
<dbReference type="CDD" id="cd02440">
    <property type="entry name" value="AdoMet_MTases"/>
    <property type="match status" value="1"/>
</dbReference>
<keyword evidence="2 5" id="KW-0808">Transferase</keyword>
<dbReference type="FunFam" id="3.40.50.150:FF:000053">
    <property type="entry name" value="Release factor glutamine methyltransferase"/>
    <property type="match status" value="1"/>
</dbReference>
<dbReference type="InterPro" id="IPR040758">
    <property type="entry name" value="PrmC_N"/>
</dbReference>
<comment type="function">
    <text evidence="5">Methylates the class 1 translation termination release factors RF1/PrfA and RF2/PrfB on the glutamine residue of the universally conserved GGQ motif.</text>
</comment>
<accession>A0A4Q7VG75</accession>
<dbReference type="Gene3D" id="1.10.8.10">
    <property type="entry name" value="DNA helicase RuvA subunit, C-terminal domain"/>
    <property type="match status" value="1"/>
</dbReference>
<dbReference type="OrthoDB" id="9800643at2"/>
<dbReference type="GO" id="GO:0003676">
    <property type="term" value="F:nucleic acid binding"/>
    <property type="evidence" value="ECO:0007669"/>
    <property type="project" value="InterPro"/>
</dbReference>
<dbReference type="InterPro" id="IPR019874">
    <property type="entry name" value="RF_methyltr_PrmC"/>
</dbReference>
<dbReference type="SUPFAM" id="SSF53335">
    <property type="entry name" value="S-adenosyl-L-methionine-dependent methyltransferases"/>
    <property type="match status" value="1"/>
</dbReference>
<evidence type="ECO:0000259" key="6">
    <source>
        <dbReference type="Pfam" id="PF05175"/>
    </source>
</evidence>
<feature type="domain" description="Methyltransferase small" evidence="6">
    <location>
        <begin position="100"/>
        <end position="191"/>
    </location>
</feature>
<dbReference type="EMBL" id="SHKP01000007">
    <property type="protein sequence ID" value="RZT95023.1"/>
    <property type="molecule type" value="Genomic_DNA"/>
</dbReference>
<dbReference type="NCBIfam" id="TIGR00536">
    <property type="entry name" value="hemK_fam"/>
    <property type="match status" value="1"/>
</dbReference>
<dbReference type="InterPro" id="IPR029063">
    <property type="entry name" value="SAM-dependent_MTases_sf"/>
</dbReference>
<keyword evidence="1 5" id="KW-0489">Methyltransferase</keyword>
<evidence type="ECO:0000256" key="4">
    <source>
        <dbReference type="ARBA" id="ARBA00048391"/>
    </source>
</evidence>
<organism evidence="8 9">
    <name type="scientific">Rivibacter subsaxonicus</name>
    <dbReference type="NCBI Taxonomy" id="457575"/>
    <lineage>
        <taxon>Bacteria</taxon>
        <taxon>Pseudomonadati</taxon>
        <taxon>Pseudomonadota</taxon>
        <taxon>Betaproteobacteria</taxon>
        <taxon>Burkholderiales</taxon>
        <taxon>Rivibacter</taxon>
    </lineage>
</organism>
<dbReference type="InterPro" id="IPR050320">
    <property type="entry name" value="N5-glutamine_MTase"/>
</dbReference>
<dbReference type="PROSITE" id="PS00092">
    <property type="entry name" value="N6_MTASE"/>
    <property type="match status" value="1"/>
</dbReference>
<comment type="caution">
    <text evidence="8">The sequence shown here is derived from an EMBL/GenBank/DDBJ whole genome shotgun (WGS) entry which is preliminary data.</text>
</comment>